<evidence type="ECO:0000313" key="13">
    <source>
        <dbReference type="Proteomes" id="UP001524478"/>
    </source>
</evidence>
<dbReference type="Pfam" id="PF00512">
    <property type="entry name" value="HisKA"/>
    <property type="match status" value="1"/>
</dbReference>
<gene>
    <name evidence="12" type="ORF">NE686_13025</name>
</gene>
<dbReference type="SMART" id="SM00387">
    <property type="entry name" value="HATPase_c"/>
    <property type="match status" value="1"/>
</dbReference>
<dbReference type="PROSITE" id="PS50112">
    <property type="entry name" value="PAS"/>
    <property type="match status" value="1"/>
</dbReference>
<keyword evidence="6" id="KW-0418">Kinase</keyword>
<dbReference type="CDD" id="cd01007">
    <property type="entry name" value="PBP2_BvgS_HisK_like"/>
    <property type="match status" value="1"/>
</dbReference>
<dbReference type="Pfam" id="PF00497">
    <property type="entry name" value="SBP_bac_3"/>
    <property type="match status" value="1"/>
</dbReference>
<dbReference type="SUPFAM" id="SSF47384">
    <property type="entry name" value="Homodimeric domain of signal transducing histidine kinase"/>
    <property type="match status" value="1"/>
</dbReference>
<dbReference type="EMBL" id="JANGAC010000009">
    <property type="protein sequence ID" value="MCQ4924017.1"/>
    <property type="molecule type" value="Genomic_DNA"/>
</dbReference>
<keyword evidence="8" id="KW-0902">Two-component regulatory system</keyword>
<feature type="transmembrane region" description="Helical" evidence="9">
    <location>
        <begin position="285"/>
        <end position="303"/>
    </location>
</feature>
<dbReference type="Gene3D" id="1.10.287.130">
    <property type="match status" value="1"/>
</dbReference>
<dbReference type="RefSeq" id="WP_256311842.1">
    <property type="nucleotide sequence ID" value="NZ_JANGAC010000009.1"/>
</dbReference>
<dbReference type="InterPro" id="IPR005467">
    <property type="entry name" value="His_kinase_dom"/>
</dbReference>
<accession>A0ABT1SDH6</accession>
<dbReference type="PANTHER" id="PTHR43065:SF10">
    <property type="entry name" value="PEROXIDE STRESS-ACTIVATED HISTIDINE KINASE MAK3"/>
    <property type="match status" value="1"/>
</dbReference>
<dbReference type="InterPro" id="IPR035965">
    <property type="entry name" value="PAS-like_dom_sf"/>
</dbReference>
<dbReference type="InterPro" id="IPR003594">
    <property type="entry name" value="HATPase_dom"/>
</dbReference>
<dbReference type="PRINTS" id="PR00344">
    <property type="entry name" value="BCTRLSENSOR"/>
</dbReference>
<keyword evidence="9" id="KW-0472">Membrane</keyword>
<dbReference type="Proteomes" id="UP001524478">
    <property type="component" value="Unassembled WGS sequence"/>
</dbReference>
<proteinExistence type="predicted"/>
<comment type="catalytic activity">
    <reaction evidence="1">
        <text>ATP + protein L-histidine = ADP + protein N-phospho-L-histidine.</text>
        <dbReference type="EC" id="2.7.13.3"/>
    </reaction>
</comment>
<feature type="domain" description="PAS" evidence="11">
    <location>
        <begin position="321"/>
        <end position="395"/>
    </location>
</feature>
<dbReference type="InterPro" id="IPR000014">
    <property type="entry name" value="PAS"/>
</dbReference>
<comment type="caution">
    <text evidence="12">The sequence shown here is derived from an EMBL/GenBank/DDBJ whole genome shotgun (WGS) entry which is preliminary data.</text>
</comment>
<evidence type="ECO:0000256" key="4">
    <source>
        <dbReference type="ARBA" id="ARBA00022679"/>
    </source>
</evidence>
<dbReference type="InterPro" id="IPR036097">
    <property type="entry name" value="HisK_dim/P_sf"/>
</dbReference>
<reference evidence="12 13" key="1">
    <citation type="submission" date="2022-06" db="EMBL/GenBank/DDBJ databases">
        <title>Isolation of gut microbiota from human fecal samples.</title>
        <authorList>
            <person name="Pamer E.G."/>
            <person name="Barat B."/>
            <person name="Waligurski E."/>
            <person name="Medina S."/>
            <person name="Paddock L."/>
            <person name="Mostad J."/>
        </authorList>
    </citation>
    <scope>NUCLEOTIDE SEQUENCE [LARGE SCALE GENOMIC DNA]</scope>
    <source>
        <strain evidence="12 13">DFI.7.95</strain>
    </source>
</reference>
<evidence type="ECO:0000256" key="1">
    <source>
        <dbReference type="ARBA" id="ARBA00000085"/>
    </source>
</evidence>
<dbReference type="SUPFAM" id="SSF55874">
    <property type="entry name" value="ATPase domain of HSP90 chaperone/DNA topoisomerase II/histidine kinase"/>
    <property type="match status" value="1"/>
</dbReference>
<evidence type="ECO:0000256" key="9">
    <source>
        <dbReference type="SAM" id="Phobius"/>
    </source>
</evidence>
<keyword evidence="4" id="KW-0808">Transferase</keyword>
<keyword evidence="9" id="KW-0812">Transmembrane</keyword>
<dbReference type="PROSITE" id="PS50109">
    <property type="entry name" value="HIS_KIN"/>
    <property type="match status" value="1"/>
</dbReference>
<dbReference type="SUPFAM" id="SSF55785">
    <property type="entry name" value="PYP-like sensor domain (PAS domain)"/>
    <property type="match status" value="1"/>
</dbReference>
<evidence type="ECO:0000259" key="11">
    <source>
        <dbReference type="PROSITE" id="PS50112"/>
    </source>
</evidence>
<dbReference type="Gene3D" id="3.30.565.10">
    <property type="entry name" value="Histidine kinase-like ATPase, C-terminal domain"/>
    <property type="match status" value="1"/>
</dbReference>
<keyword evidence="7" id="KW-0067">ATP-binding</keyword>
<organism evidence="12 13">
    <name type="scientific">Tissierella carlieri</name>
    <dbReference type="NCBI Taxonomy" id="689904"/>
    <lineage>
        <taxon>Bacteria</taxon>
        <taxon>Bacillati</taxon>
        <taxon>Bacillota</taxon>
        <taxon>Tissierellia</taxon>
        <taxon>Tissierellales</taxon>
        <taxon>Tissierellaceae</taxon>
        <taxon>Tissierella</taxon>
    </lineage>
</organism>
<name>A0ABT1SDH6_9FIRM</name>
<keyword evidence="5" id="KW-0547">Nucleotide-binding</keyword>
<dbReference type="InterPro" id="IPR003661">
    <property type="entry name" value="HisK_dim/P_dom"/>
</dbReference>
<evidence type="ECO:0000259" key="10">
    <source>
        <dbReference type="PROSITE" id="PS50109"/>
    </source>
</evidence>
<dbReference type="InterPro" id="IPR036890">
    <property type="entry name" value="HATPase_C_sf"/>
</dbReference>
<evidence type="ECO:0000256" key="7">
    <source>
        <dbReference type="ARBA" id="ARBA00022840"/>
    </source>
</evidence>
<dbReference type="EC" id="2.7.13.3" evidence="2"/>
<dbReference type="Gene3D" id="3.40.190.10">
    <property type="entry name" value="Periplasmic binding protein-like II"/>
    <property type="match status" value="2"/>
</dbReference>
<keyword evidence="3" id="KW-0597">Phosphoprotein</keyword>
<feature type="transmembrane region" description="Helical" evidence="9">
    <location>
        <begin position="6"/>
        <end position="26"/>
    </location>
</feature>
<dbReference type="InterPro" id="IPR004358">
    <property type="entry name" value="Sig_transdc_His_kin-like_C"/>
</dbReference>
<dbReference type="Pfam" id="PF02518">
    <property type="entry name" value="HATPase_c"/>
    <property type="match status" value="1"/>
</dbReference>
<evidence type="ECO:0000256" key="5">
    <source>
        <dbReference type="ARBA" id="ARBA00022741"/>
    </source>
</evidence>
<evidence type="ECO:0000313" key="12">
    <source>
        <dbReference type="EMBL" id="MCQ4924017.1"/>
    </source>
</evidence>
<dbReference type="InterPro" id="IPR001638">
    <property type="entry name" value="Solute-binding_3/MltF_N"/>
</dbReference>
<protein>
    <recommendedName>
        <fullName evidence="2">histidine kinase</fullName>
        <ecNumber evidence="2">2.7.13.3</ecNumber>
    </recommendedName>
</protein>
<keyword evidence="13" id="KW-1185">Reference proteome</keyword>
<evidence type="ECO:0000256" key="3">
    <source>
        <dbReference type="ARBA" id="ARBA00022553"/>
    </source>
</evidence>
<evidence type="ECO:0000256" key="6">
    <source>
        <dbReference type="ARBA" id="ARBA00022777"/>
    </source>
</evidence>
<evidence type="ECO:0000256" key="2">
    <source>
        <dbReference type="ARBA" id="ARBA00012438"/>
    </source>
</evidence>
<keyword evidence="9" id="KW-1133">Transmembrane helix</keyword>
<dbReference type="Gene3D" id="3.30.450.20">
    <property type="entry name" value="PAS domain"/>
    <property type="match status" value="1"/>
</dbReference>
<evidence type="ECO:0000256" key="8">
    <source>
        <dbReference type="ARBA" id="ARBA00023012"/>
    </source>
</evidence>
<sequence length="667" mass="75830">MGHKAYKQIAIIFIILIILFPLFIILNNRINLSNNLTKKEREWLHQQGSLIYAADRNAPPLRFHDEADGQYKGILIDYVNSLSIEIGTNIELHPMLWEDAIDSLSQGQTDICDMFASAERSKHFLFTKPIYNLRSVLVIQASSTDIHSLQDLEGKVMAMQKKDYASEYLSINFPSIEQHYVGDLEEALLLLGEGKVDGVLGDEPVIFYHLNNNHLENKVKIIEKPVYENQVVFAVPKSKPELIPILNKGIDALKKKNAVEKVQQKWFGISAPIVRQFDIEVAKKYIFSLILIIATIIILMSLWNSSLKKQIKVRTKELEDSRNDLQIVFDGMTEFMLVLNRDNIVVNTNKSFLNFIGKSKYQVLGKYYGEILDMFSTSDFDNIIKSTFEDSINCKNEIYLKNEVYEVNTYPLKDTNNNINNTLVLMYNVTSDKISKNKLLQANKMMAIGELAAGIAHEIRNPLGIIRNHSFILRSYSNANINKSLDYIDNAVQRASRIIDNILNFSRISGDTEEFVDIGEFIHNILELQVKNLQKQGISYKVECINNYKFLINQESLKHILINLLSNAMDAIEENGEIIVKAYEYDEGILIEFIDNGIGISPENIEKIFNPFYTSKEPGKGTGLGLYITYNEVKKLKGDISVESKLGFGTKFKVYLPAGGNSNEGSI</sequence>
<feature type="domain" description="Histidine kinase" evidence="10">
    <location>
        <begin position="454"/>
        <end position="660"/>
    </location>
</feature>
<dbReference type="SUPFAM" id="SSF53850">
    <property type="entry name" value="Periplasmic binding protein-like II"/>
    <property type="match status" value="1"/>
</dbReference>
<dbReference type="SMART" id="SM00062">
    <property type="entry name" value="PBPb"/>
    <property type="match status" value="1"/>
</dbReference>
<dbReference type="SMART" id="SM00388">
    <property type="entry name" value="HisKA"/>
    <property type="match status" value="1"/>
</dbReference>
<dbReference type="SMART" id="SM00091">
    <property type="entry name" value="PAS"/>
    <property type="match status" value="1"/>
</dbReference>
<dbReference type="PANTHER" id="PTHR43065">
    <property type="entry name" value="SENSOR HISTIDINE KINASE"/>
    <property type="match status" value="1"/>
</dbReference>
<dbReference type="CDD" id="cd00082">
    <property type="entry name" value="HisKA"/>
    <property type="match status" value="1"/>
</dbReference>